<proteinExistence type="predicted"/>
<feature type="compositionally biased region" description="Basic and acidic residues" evidence="1">
    <location>
        <begin position="55"/>
        <end position="65"/>
    </location>
</feature>
<name>A0A8H6KSS8_9PEZI</name>
<sequence length="179" mass="19188">MHISHRAASSAKWASISVDDLTQSARVTSRQSIQTLADVVLASDISPESLNYTNSEREREQERPNRSKPSPRDVGALTPLPASIPTSRPTGHLSPLSSRDASTSQAQPGPRRQRHARVAAMVPCVCGGHHLGQAAQAPDLRRPTSCGSHSPAANLFRTLDEAESKWRSEAACRQVGAGL</sequence>
<keyword evidence="3" id="KW-1185">Reference proteome</keyword>
<reference evidence="2" key="1">
    <citation type="journal article" date="2020" name="Phytopathology">
        <title>Genome Sequence Resources of Colletotrichum truncatum, C. plurivorum, C. musicola, and C. sojae: Four Species Pathogenic to Soybean (Glycine max).</title>
        <authorList>
            <person name="Rogerio F."/>
            <person name="Boufleur T.R."/>
            <person name="Ciampi-Guillardi M."/>
            <person name="Sukno S.A."/>
            <person name="Thon M.R."/>
            <person name="Massola Junior N.S."/>
            <person name="Baroncelli R."/>
        </authorList>
    </citation>
    <scope>NUCLEOTIDE SEQUENCE</scope>
    <source>
        <strain evidence="2">LFN0074</strain>
    </source>
</reference>
<protein>
    <submittedName>
        <fullName evidence="2">Uncharacterized protein</fullName>
    </submittedName>
</protein>
<evidence type="ECO:0000313" key="2">
    <source>
        <dbReference type="EMBL" id="KAF6837037.1"/>
    </source>
</evidence>
<gene>
    <name evidence="2" type="ORF">CMUS01_05188</name>
</gene>
<dbReference type="EMBL" id="WIGM01000150">
    <property type="protein sequence ID" value="KAF6837037.1"/>
    <property type="molecule type" value="Genomic_DNA"/>
</dbReference>
<evidence type="ECO:0000313" key="3">
    <source>
        <dbReference type="Proteomes" id="UP000639643"/>
    </source>
</evidence>
<dbReference type="Proteomes" id="UP000639643">
    <property type="component" value="Unassembled WGS sequence"/>
</dbReference>
<dbReference type="AlphaFoldDB" id="A0A8H6KSS8"/>
<feature type="region of interest" description="Disordered" evidence="1">
    <location>
        <begin position="38"/>
        <end position="116"/>
    </location>
</feature>
<organism evidence="2 3">
    <name type="scientific">Colletotrichum musicola</name>
    <dbReference type="NCBI Taxonomy" id="2175873"/>
    <lineage>
        <taxon>Eukaryota</taxon>
        <taxon>Fungi</taxon>
        <taxon>Dikarya</taxon>
        <taxon>Ascomycota</taxon>
        <taxon>Pezizomycotina</taxon>
        <taxon>Sordariomycetes</taxon>
        <taxon>Hypocreomycetidae</taxon>
        <taxon>Glomerellales</taxon>
        <taxon>Glomerellaceae</taxon>
        <taxon>Colletotrichum</taxon>
        <taxon>Colletotrichum orchidearum species complex</taxon>
    </lineage>
</organism>
<comment type="caution">
    <text evidence="2">The sequence shown here is derived from an EMBL/GenBank/DDBJ whole genome shotgun (WGS) entry which is preliminary data.</text>
</comment>
<accession>A0A8H6KSS8</accession>
<feature type="compositionally biased region" description="Polar residues" evidence="1">
    <location>
        <begin position="84"/>
        <end position="107"/>
    </location>
</feature>
<evidence type="ECO:0000256" key="1">
    <source>
        <dbReference type="SAM" id="MobiDB-lite"/>
    </source>
</evidence>